<proteinExistence type="predicted"/>
<feature type="transmembrane region" description="Helical" evidence="1">
    <location>
        <begin position="371"/>
        <end position="394"/>
    </location>
</feature>
<feature type="transmembrane region" description="Helical" evidence="1">
    <location>
        <begin position="165"/>
        <end position="184"/>
    </location>
</feature>
<name>A0ABY1JT69_9BACL</name>
<feature type="transmembrane region" description="Helical" evidence="1">
    <location>
        <begin position="346"/>
        <end position="365"/>
    </location>
</feature>
<keyword evidence="1" id="KW-0812">Transmembrane</keyword>
<comment type="caution">
    <text evidence="2">The sequence shown here is derived from an EMBL/GenBank/DDBJ whole genome shotgun (WGS) entry which is preliminary data.</text>
</comment>
<protein>
    <submittedName>
        <fullName evidence="2">ABC-2 type transport system permease protein</fullName>
    </submittedName>
</protein>
<gene>
    <name evidence="2" type="ORF">SAMN05421578_103511</name>
</gene>
<feature type="transmembrane region" description="Helical" evidence="1">
    <location>
        <begin position="190"/>
        <end position="209"/>
    </location>
</feature>
<feature type="transmembrane region" description="Helical" evidence="1">
    <location>
        <begin position="21"/>
        <end position="45"/>
    </location>
</feature>
<feature type="transmembrane region" description="Helical" evidence="1">
    <location>
        <begin position="280"/>
        <end position="299"/>
    </location>
</feature>
<dbReference type="InterPro" id="IPR010288">
    <property type="entry name" value="EcsB_ABC"/>
</dbReference>
<dbReference type="PIRSF" id="PIRSF037259">
    <property type="entry name" value="EcsB_ABC"/>
    <property type="match status" value="1"/>
</dbReference>
<evidence type="ECO:0000313" key="3">
    <source>
        <dbReference type="Proteomes" id="UP000186666"/>
    </source>
</evidence>
<dbReference type="Proteomes" id="UP000186666">
    <property type="component" value="Unassembled WGS sequence"/>
</dbReference>
<dbReference type="Pfam" id="PF05975">
    <property type="entry name" value="EcsB"/>
    <property type="match status" value="1"/>
</dbReference>
<feature type="transmembrane region" description="Helical" evidence="1">
    <location>
        <begin position="305"/>
        <end position="325"/>
    </location>
</feature>
<reference evidence="2 3" key="1">
    <citation type="submission" date="2017-01" db="EMBL/GenBank/DDBJ databases">
        <authorList>
            <person name="Varghese N."/>
            <person name="Submissions S."/>
        </authorList>
    </citation>
    <scope>NUCLEOTIDE SEQUENCE [LARGE SCALE GENOMIC DNA]</scope>
    <source>
        <strain evidence="2 3">ATCC 23464</strain>
    </source>
</reference>
<keyword evidence="1" id="KW-1133">Transmembrane helix</keyword>
<keyword evidence="3" id="KW-1185">Reference proteome</keyword>
<accession>A0ABY1JT69</accession>
<feature type="transmembrane region" description="Helical" evidence="1">
    <location>
        <begin position="133"/>
        <end position="153"/>
    </location>
</feature>
<feature type="transmembrane region" description="Helical" evidence="1">
    <location>
        <begin position="100"/>
        <end position="121"/>
    </location>
</feature>
<evidence type="ECO:0000256" key="1">
    <source>
        <dbReference type="SAM" id="Phobius"/>
    </source>
</evidence>
<sequence length="406" mass="46863">MDLKSLRIQRRRQFWGEIVPYLGYVMQSGVAVLLLFMFIAFSAWYTSLVQHIPEGLPIRWIMLVLLLPLIVRSSVRTYLRSPDIVFLLPQESKMKEYLSGSWVSGVLYKFIGLALVFLTAWPLYVRSDTAPKSFWTFLLLLCILKIISSYGGWKELSMVSLRAAKGYHLLRWAVMALALSAWLWEPVGKSLIYVLLVIATYLFALSYPVKHLVAWERLIAKEESQVGRVMLVLGWFVNVPEQQQRVYPRRIFSRAGNRIVWKPIAAYKYLLTKSFVRSDILGIMLRAGVLGFLLVWWTRGTMLGSGIYLFFLFLIGVQLSSLQRYHKESFWLSIYPIPANSRQRNVTSFVFQVHLIVAVILWLPLLRDGWVHISLTFSTLALGIVMSCIVRVILSRKGNKEDNDDE</sequence>
<keyword evidence="1" id="KW-0472">Membrane</keyword>
<organism evidence="2 3">
    <name type="scientific">Paenibacillus macquariensis</name>
    <dbReference type="NCBI Taxonomy" id="948756"/>
    <lineage>
        <taxon>Bacteria</taxon>
        <taxon>Bacillati</taxon>
        <taxon>Bacillota</taxon>
        <taxon>Bacilli</taxon>
        <taxon>Bacillales</taxon>
        <taxon>Paenibacillaceae</taxon>
        <taxon>Paenibacillus</taxon>
    </lineage>
</organism>
<dbReference type="RefSeq" id="WP_068583488.1">
    <property type="nucleotide sequence ID" value="NZ_FTNK01000003.1"/>
</dbReference>
<dbReference type="EMBL" id="FTNK01000003">
    <property type="protein sequence ID" value="SIQ71517.1"/>
    <property type="molecule type" value="Genomic_DNA"/>
</dbReference>
<evidence type="ECO:0000313" key="2">
    <source>
        <dbReference type="EMBL" id="SIQ71517.1"/>
    </source>
</evidence>
<feature type="transmembrane region" description="Helical" evidence="1">
    <location>
        <begin position="57"/>
        <end position="79"/>
    </location>
</feature>